<reference evidence="1" key="1">
    <citation type="submission" date="2022-02" db="EMBL/GenBank/DDBJ databases">
        <title>Fredinandcohnia quinoae sp. nov. isolated from Chenopodium quinoa seeds.</title>
        <authorList>
            <person name="Saati-Santamaria Z."/>
            <person name="Flores-Felix J.D."/>
            <person name="Igual J.M."/>
            <person name="Velazquez E."/>
            <person name="Garcia-Fraile P."/>
            <person name="Martinez-Molina E."/>
        </authorList>
    </citation>
    <scope>NUCLEOTIDE SEQUENCE</scope>
    <source>
        <strain evidence="1">SECRCQ15</strain>
    </source>
</reference>
<dbReference type="GO" id="GO:0005829">
    <property type="term" value="C:cytosol"/>
    <property type="evidence" value="ECO:0007669"/>
    <property type="project" value="TreeGrafter"/>
</dbReference>
<gene>
    <name evidence="1" type="ORF">MJG50_16845</name>
</gene>
<dbReference type="PROSITE" id="PS51273">
    <property type="entry name" value="GATASE_TYPE_1"/>
    <property type="match status" value="1"/>
</dbReference>
<dbReference type="InterPro" id="IPR044668">
    <property type="entry name" value="PuuD-like"/>
</dbReference>
<dbReference type="InterPro" id="IPR029062">
    <property type="entry name" value="Class_I_gatase-like"/>
</dbReference>
<comment type="caution">
    <text evidence="1">The sequence shown here is derived from an EMBL/GenBank/DDBJ whole genome shotgun (WGS) entry which is preliminary data.</text>
</comment>
<dbReference type="SUPFAM" id="SSF52317">
    <property type="entry name" value="Class I glutamine amidotransferase-like"/>
    <property type="match status" value="1"/>
</dbReference>
<accession>A0AAW5E7U9</accession>
<dbReference type="CDD" id="cd01745">
    <property type="entry name" value="GATase1_2"/>
    <property type="match status" value="1"/>
</dbReference>
<dbReference type="AlphaFoldDB" id="A0AAW5E7U9"/>
<dbReference type="GO" id="GO:0006598">
    <property type="term" value="P:polyamine catabolic process"/>
    <property type="evidence" value="ECO:0007669"/>
    <property type="project" value="TreeGrafter"/>
</dbReference>
<evidence type="ECO:0000313" key="2">
    <source>
        <dbReference type="Proteomes" id="UP001431131"/>
    </source>
</evidence>
<dbReference type="Proteomes" id="UP001431131">
    <property type="component" value="Unassembled WGS sequence"/>
</dbReference>
<keyword evidence="1" id="KW-0378">Hydrolase</keyword>
<keyword evidence="2" id="KW-1185">Reference proteome</keyword>
<dbReference type="PANTHER" id="PTHR43235">
    <property type="entry name" value="GLUTAMINE AMIDOTRANSFERASE PB2B2.05-RELATED"/>
    <property type="match status" value="1"/>
</dbReference>
<dbReference type="GO" id="GO:0033969">
    <property type="term" value="F:gamma-glutamyl-gamma-aminobutyrate hydrolase activity"/>
    <property type="evidence" value="ECO:0007669"/>
    <property type="project" value="TreeGrafter"/>
</dbReference>
<dbReference type="PANTHER" id="PTHR43235:SF1">
    <property type="entry name" value="GLUTAMINE AMIDOTRANSFERASE PB2B2.05-RELATED"/>
    <property type="match status" value="1"/>
</dbReference>
<proteinExistence type="predicted"/>
<dbReference type="RefSeq" id="WP_240256921.1">
    <property type="nucleotide sequence ID" value="NZ_JAKTTI010000031.1"/>
</dbReference>
<dbReference type="EMBL" id="JAKTTI010000031">
    <property type="protein sequence ID" value="MCH1627004.1"/>
    <property type="molecule type" value="Genomic_DNA"/>
</dbReference>
<dbReference type="Pfam" id="PF07722">
    <property type="entry name" value="Peptidase_C26"/>
    <property type="match status" value="1"/>
</dbReference>
<sequence length="233" mass="25948">MKKPIIGITSHVELDYKHSLSNDYIQSVIQAGGLPVILPIGIDTDIDQLTEMIDGLVVTGGGDIDPTLFDEEPHPNLGMISPGRDLFEIAIIQHMLNVDKPILAICRGIQILNISIGGDMYQDIYSQINQNLLQHTQKATRSHLAHYVVAEESTLLKDIIGIKKFRVNTYHHQAVRNVPKPFIISGVASDGIIEAIESIRHQFVLGVQWHPEALAVKGDEFAQRIFNRFIKSC</sequence>
<dbReference type="Gene3D" id="3.40.50.880">
    <property type="match status" value="1"/>
</dbReference>
<organism evidence="1 2">
    <name type="scientific">Fredinandcohnia quinoae</name>
    <dbReference type="NCBI Taxonomy" id="2918902"/>
    <lineage>
        <taxon>Bacteria</taxon>
        <taxon>Bacillati</taxon>
        <taxon>Bacillota</taxon>
        <taxon>Bacilli</taxon>
        <taxon>Bacillales</taxon>
        <taxon>Bacillaceae</taxon>
        <taxon>Fredinandcohnia</taxon>
    </lineage>
</organism>
<protein>
    <submittedName>
        <fullName evidence="1">Gamma-glutamyl-gamma-aminobutyrate hydrolase family protein</fullName>
    </submittedName>
</protein>
<evidence type="ECO:0000313" key="1">
    <source>
        <dbReference type="EMBL" id="MCH1627004.1"/>
    </source>
</evidence>
<name>A0AAW5E7U9_9BACI</name>
<dbReference type="InterPro" id="IPR011697">
    <property type="entry name" value="Peptidase_C26"/>
</dbReference>